<feature type="transmembrane region" description="Helical" evidence="1">
    <location>
        <begin position="161"/>
        <end position="188"/>
    </location>
</feature>
<protein>
    <submittedName>
        <fullName evidence="2">Uncharacterized protein</fullName>
    </submittedName>
</protein>
<dbReference type="InterPro" id="IPR045798">
    <property type="entry name" value="TrbL_Firmicutes"/>
</dbReference>
<dbReference type="EMBL" id="NUBY01000076">
    <property type="protein sequence ID" value="PEQ04862.1"/>
    <property type="molecule type" value="Genomic_DNA"/>
</dbReference>
<dbReference type="Pfam" id="PF19478">
    <property type="entry name" value="TrbL_2"/>
    <property type="match status" value="1"/>
</dbReference>
<feature type="transmembrane region" description="Helical" evidence="1">
    <location>
        <begin position="225"/>
        <end position="246"/>
    </location>
</feature>
<sequence length="291" mass="31768">MIDNIKDGIRDLLFDVFKGSTKTCLDLITELFQKSIDTVQENVSETPIEFSQTIVDNLRIISDTAILPVAGLILTYVFCFELYQMVVEKNRGGDFETGQLIFLIIKTSAIILLLSHAFDITLAIFDLSKWITNHIPASSLKIPDSIANTVLNSLEEGDVGAAIATLIIAGIALVVTFVMSGIIYLVAWSRIVTILLYISVAPLPFATILNREWIGSIGQSYAKNLLALMLQGYFMLVCLVVYAGLLEKVSVLMTTKGTGLYGLLLMLVSMAILVVTLTRTHSIAKSVVGAI</sequence>
<dbReference type="Proteomes" id="UP000220841">
    <property type="component" value="Unassembled WGS sequence"/>
</dbReference>
<dbReference type="AlphaFoldDB" id="A0A2A8HEH1"/>
<keyword evidence="1" id="KW-0812">Transmembrane</keyword>
<accession>A0A2A8HEH1</accession>
<evidence type="ECO:0000256" key="1">
    <source>
        <dbReference type="SAM" id="Phobius"/>
    </source>
</evidence>
<organism evidence="2 3">
    <name type="scientific">Bacillus toyonensis</name>
    <dbReference type="NCBI Taxonomy" id="155322"/>
    <lineage>
        <taxon>Bacteria</taxon>
        <taxon>Bacillati</taxon>
        <taxon>Bacillota</taxon>
        <taxon>Bacilli</taxon>
        <taxon>Bacillales</taxon>
        <taxon>Bacillaceae</taxon>
        <taxon>Bacillus</taxon>
        <taxon>Bacillus cereus group</taxon>
    </lineage>
</organism>
<feature type="transmembrane region" description="Helical" evidence="1">
    <location>
        <begin position="98"/>
        <end position="125"/>
    </location>
</feature>
<dbReference type="RefSeq" id="WP_098226760.1">
    <property type="nucleotide sequence ID" value="NZ_NUBY01000076.1"/>
</dbReference>
<evidence type="ECO:0000313" key="3">
    <source>
        <dbReference type="Proteomes" id="UP000220841"/>
    </source>
</evidence>
<evidence type="ECO:0000313" key="2">
    <source>
        <dbReference type="EMBL" id="PEQ04862.1"/>
    </source>
</evidence>
<feature type="transmembrane region" description="Helical" evidence="1">
    <location>
        <begin position="194"/>
        <end position="213"/>
    </location>
</feature>
<feature type="transmembrane region" description="Helical" evidence="1">
    <location>
        <begin position="258"/>
        <end position="277"/>
    </location>
</feature>
<keyword evidence="1" id="KW-1133">Transmembrane helix</keyword>
<feature type="transmembrane region" description="Helical" evidence="1">
    <location>
        <begin position="65"/>
        <end position="86"/>
    </location>
</feature>
<gene>
    <name evidence="2" type="ORF">CN585_16710</name>
</gene>
<keyword evidence="1" id="KW-0472">Membrane</keyword>
<proteinExistence type="predicted"/>
<name>A0A2A8HEH1_9BACI</name>
<reference evidence="2 3" key="1">
    <citation type="submission" date="2017-09" db="EMBL/GenBank/DDBJ databases">
        <title>Large-scale bioinformatics analysis of Bacillus genomes uncovers conserved roles of natural products in bacterial physiology.</title>
        <authorList>
            <consortium name="Agbiome Team Llc"/>
            <person name="Bleich R.M."/>
            <person name="Grubbs K.J."/>
            <person name="Santa Maria K.C."/>
            <person name="Allen S.E."/>
            <person name="Farag S."/>
            <person name="Shank E.A."/>
            <person name="Bowers A."/>
        </authorList>
    </citation>
    <scope>NUCLEOTIDE SEQUENCE [LARGE SCALE GENOMIC DNA]</scope>
    <source>
        <strain evidence="2 3">AFS021349</strain>
    </source>
</reference>
<comment type="caution">
    <text evidence="2">The sequence shown here is derived from an EMBL/GenBank/DDBJ whole genome shotgun (WGS) entry which is preliminary data.</text>
</comment>